<dbReference type="EMBL" id="KQ420903">
    <property type="protein sequence ID" value="KOF78918.1"/>
    <property type="molecule type" value="Genomic_DNA"/>
</dbReference>
<dbReference type="STRING" id="37653.A0A0L8GPG9"/>
<evidence type="ECO:0000313" key="1">
    <source>
        <dbReference type="EMBL" id="KOF78918.1"/>
    </source>
</evidence>
<dbReference type="SUPFAM" id="SSF56219">
    <property type="entry name" value="DNase I-like"/>
    <property type="match status" value="1"/>
</dbReference>
<organism evidence="1">
    <name type="scientific">Octopus bimaculoides</name>
    <name type="common">California two-spotted octopus</name>
    <dbReference type="NCBI Taxonomy" id="37653"/>
    <lineage>
        <taxon>Eukaryota</taxon>
        <taxon>Metazoa</taxon>
        <taxon>Spiralia</taxon>
        <taxon>Lophotrochozoa</taxon>
        <taxon>Mollusca</taxon>
        <taxon>Cephalopoda</taxon>
        <taxon>Coleoidea</taxon>
        <taxon>Octopodiformes</taxon>
        <taxon>Octopoda</taxon>
        <taxon>Incirrata</taxon>
        <taxon>Octopodidae</taxon>
        <taxon>Octopus</taxon>
    </lineage>
</organism>
<protein>
    <recommendedName>
        <fullName evidence="2">Endonuclease/exonuclease/phosphatase domain-containing protein</fullName>
    </recommendedName>
</protein>
<sequence>MRLTLHKNVYVTIVSVYIPTMKNHQEVKEEFHAKMREMLCKVPCKDKLIIAGDLNAGVEREMRTDDLGKHGVGKCNLNDELFLDLCSEFILVITKTVFEHKAHQKTTWMHPCSKYWHLLDYIITQRDQNDVLNTRAMTGEDYSTEHCIIRSKVTFPSGSEA</sequence>
<accession>A0A0L8GPG9</accession>
<dbReference type="Gene3D" id="3.60.10.10">
    <property type="entry name" value="Endonuclease/exonuclease/phosphatase"/>
    <property type="match status" value="1"/>
</dbReference>
<proteinExistence type="predicted"/>
<gene>
    <name evidence="1" type="ORF">OCBIM_22030134mg</name>
</gene>
<dbReference type="InterPro" id="IPR036691">
    <property type="entry name" value="Endo/exonu/phosph_ase_sf"/>
</dbReference>
<name>A0A0L8GPG9_OCTBM</name>
<dbReference type="AlphaFoldDB" id="A0A0L8GPG9"/>
<dbReference type="OrthoDB" id="6131434at2759"/>
<reference evidence="1" key="1">
    <citation type="submission" date="2015-07" db="EMBL/GenBank/DDBJ databases">
        <title>MeaNS - Measles Nucleotide Surveillance Program.</title>
        <authorList>
            <person name="Tran T."/>
            <person name="Druce J."/>
        </authorList>
    </citation>
    <scope>NUCLEOTIDE SEQUENCE</scope>
    <source>
        <strain evidence="1">UCB-OBI-ISO-001</strain>
        <tissue evidence="1">Gonad</tissue>
    </source>
</reference>
<evidence type="ECO:0008006" key="2">
    <source>
        <dbReference type="Google" id="ProtNLM"/>
    </source>
</evidence>